<dbReference type="PANTHER" id="PTHR36139:SF1">
    <property type="entry name" value="SUCCINATE DEHYDROGENASE SUBUNIT 5, MITOCHONDRIAL"/>
    <property type="match status" value="1"/>
</dbReference>
<comment type="caution">
    <text evidence="1">The sequence shown here is derived from an EMBL/GenBank/DDBJ whole genome shotgun (WGS) entry which is preliminary data.</text>
</comment>
<dbReference type="GO" id="GO:0006099">
    <property type="term" value="P:tricarboxylic acid cycle"/>
    <property type="evidence" value="ECO:0007669"/>
    <property type="project" value="InterPro"/>
</dbReference>
<evidence type="ECO:0000313" key="1">
    <source>
        <dbReference type="EMBL" id="RXH91727.1"/>
    </source>
</evidence>
<organism evidence="1 2">
    <name type="scientific">Malus domestica</name>
    <name type="common">Apple</name>
    <name type="synonym">Pyrus malus</name>
    <dbReference type="NCBI Taxonomy" id="3750"/>
    <lineage>
        <taxon>Eukaryota</taxon>
        <taxon>Viridiplantae</taxon>
        <taxon>Streptophyta</taxon>
        <taxon>Embryophyta</taxon>
        <taxon>Tracheophyta</taxon>
        <taxon>Spermatophyta</taxon>
        <taxon>Magnoliopsida</taxon>
        <taxon>eudicotyledons</taxon>
        <taxon>Gunneridae</taxon>
        <taxon>Pentapetalae</taxon>
        <taxon>rosids</taxon>
        <taxon>fabids</taxon>
        <taxon>Rosales</taxon>
        <taxon>Rosaceae</taxon>
        <taxon>Amygdaloideae</taxon>
        <taxon>Maleae</taxon>
        <taxon>Malus</taxon>
    </lineage>
</organism>
<dbReference type="Pfam" id="PF14290">
    <property type="entry name" value="SDH5_plant"/>
    <property type="match status" value="1"/>
</dbReference>
<dbReference type="EMBL" id="RDQH01000334">
    <property type="protein sequence ID" value="RXH91727.1"/>
    <property type="molecule type" value="Genomic_DNA"/>
</dbReference>
<evidence type="ECO:0008006" key="3">
    <source>
        <dbReference type="Google" id="ProtNLM"/>
    </source>
</evidence>
<name>A0A498JAF0_MALDO</name>
<dbReference type="Proteomes" id="UP000290289">
    <property type="component" value="Chromosome 8"/>
</dbReference>
<dbReference type="AlphaFoldDB" id="A0A498JAF0"/>
<dbReference type="GO" id="GO:0045273">
    <property type="term" value="C:respiratory chain complex II (succinate dehydrogenase)"/>
    <property type="evidence" value="ECO:0007669"/>
    <property type="project" value="InterPro"/>
</dbReference>
<reference evidence="1 2" key="1">
    <citation type="submission" date="2018-10" db="EMBL/GenBank/DDBJ databases">
        <title>A high-quality apple genome assembly.</title>
        <authorList>
            <person name="Hu J."/>
        </authorList>
    </citation>
    <scope>NUCLEOTIDE SEQUENCE [LARGE SCALE GENOMIC DNA]</scope>
    <source>
        <strain evidence="2">cv. HFTH1</strain>
        <tissue evidence="1">Young leaf</tissue>
    </source>
</reference>
<evidence type="ECO:0000313" key="2">
    <source>
        <dbReference type="Proteomes" id="UP000290289"/>
    </source>
</evidence>
<proteinExistence type="predicted"/>
<sequence length="243" mass="26892">MEKMIALRSLYRSLSCRSYRLAAANQKLLRNSQPIHSSAAAARALFNSSSPIAKDFSSDDYKLPFSRGLGSRKFYSDDVSHLPAIKDPALLNVFKDLLAASWDHLPEIVIHDAKAALSENTDDQTGKEVVTNVFRAAEAVEEFGGMITNLKMELDDSIGASGENVKPLSDEYVNALKTIYNRYITYLDAFGPEETYLRKKVETELGTKLIYLKMRCSGMASEWGKITVLGTSGLSGSYVEQRA</sequence>
<dbReference type="InterPro" id="IPR025397">
    <property type="entry name" value="SDH5"/>
</dbReference>
<gene>
    <name evidence="1" type="ORF">DVH24_020750</name>
</gene>
<dbReference type="STRING" id="3750.A0A498JAF0"/>
<dbReference type="PANTHER" id="PTHR36139">
    <property type="entry name" value="SUCCINATE DEHYDROGENASE SUBUNIT 5, MITOCHONDRIAL"/>
    <property type="match status" value="1"/>
</dbReference>
<keyword evidence="2" id="KW-1185">Reference proteome</keyword>
<protein>
    <recommendedName>
        <fullName evidence="3">Succinate dehydrogenase subunit 5, mitochondrial</fullName>
    </recommendedName>
</protein>
<accession>A0A498JAF0</accession>